<dbReference type="EMBL" id="SNWP01000010">
    <property type="protein sequence ID" value="TDO29202.1"/>
    <property type="molecule type" value="Genomic_DNA"/>
</dbReference>
<reference evidence="4 5" key="1">
    <citation type="submission" date="2019-03" db="EMBL/GenBank/DDBJ databases">
        <title>Genomic Encyclopedia of Archaeal and Bacterial Type Strains, Phase II (KMG-II): from individual species to whole genera.</title>
        <authorList>
            <person name="Goeker M."/>
        </authorList>
    </citation>
    <scope>NUCLEOTIDE SEQUENCE [LARGE SCALE GENOMIC DNA]</scope>
    <source>
        <strain evidence="4 5">DSM 28323</strain>
    </source>
</reference>
<dbReference type="InterPro" id="IPR005318">
    <property type="entry name" value="OM_porin_bac"/>
</dbReference>
<accession>A0A4R6J1S2</accession>
<dbReference type="Gene3D" id="2.40.160.10">
    <property type="entry name" value="Porin"/>
    <property type="match status" value="1"/>
</dbReference>
<comment type="caution">
    <text evidence="4">The sequence shown here is derived from an EMBL/GenBank/DDBJ whole genome shotgun (WGS) entry which is preliminary data.</text>
</comment>
<evidence type="ECO:0000256" key="1">
    <source>
        <dbReference type="ARBA" id="ARBA00009075"/>
    </source>
</evidence>
<dbReference type="InterPro" id="IPR023614">
    <property type="entry name" value="Porin_dom_sf"/>
</dbReference>
<evidence type="ECO:0000256" key="2">
    <source>
        <dbReference type="ARBA" id="ARBA00022448"/>
    </source>
</evidence>
<keyword evidence="5" id="KW-1185">Reference proteome</keyword>
<dbReference type="GO" id="GO:0016020">
    <property type="term" value="C:membrane"/>
    <property type="evidence" value="ECO:0007669"/>
    <property type="project" value="InterPro"/>
</dbReference>
<name>A0A4R6J1S2_9BACT</name>
<keyword evidence="2" id="KW-0813">Transport</keyword>
<dbReference type="AlphaFoldDB" id="A0A4R6J1S2"/>
<dbReference type="Proteomes" id="UP000295741">
    <property type="component" value="Unassembled WGS sequence"/>
</dbReference>
<sequence length="463" mass="53195">MIVRSTAILVLWIVFSYPVFSQQTITEHKADSNTLLSAFSKGKIKGHVRYFFMGTDNEKNLTDYYAHATGGGLNYRTASFRGFRLGMGGFLIFNSGSSDFMKPDPSTKQYNRYEIGLFDIENPSNKRGINRLEELYISYGWQKSSITIGRQLINTPFINPQDGRMRPTFVEGAWLNTTLKKVKLDAGLLWGISPRSTARWFTIGNSMVVYPQGVNESGNPSDYKGYISSRFIGLLGIHFAVNPKLKWQVWNQLTDQVSNTLLIQGNLQLGESENNHYYTAIQLISQQRMGNGGNDDPAHRYIEKNSTSLSFGLQLGWKQKNQDISLNYTRITKQGRFLMPREWGREPLFTFLPRERNEGFGDVQALLLLHKKQYGETGFQSQIGFGYYQLPDVLNTRLNKYGMPSYTQLNIDLQYDLSKYWKGAQLAFLYVYKSQKGNSYYNDKYVINKVNTSLFNLILNYRF</sequence>
<evidence type="ECO:0000313" key="4">
    <source>
        <dbReference type="EMBL" id="TDO29202.1"/>
    </source>
</evidence>
<dbReference type="OrthoDB" id="862900at2"/>
<gene>
    <name evidence="4" type="ORF">BC659_1285</name>
</gene>
<evidence type="ECO:0000313" key="5">
    <source>
        <dbReference type="Proteomes" id="UP000295741"/>
    </source>
</evidence>
<proteinExistence type="inferred from homology"/>
<organism evidence="4 5">
    <name type="scientific">Sediminibacterium goheungense</name>
    <dbReference type="NCBI Taxonomy" id="1086393"/>
    <lineage>
        <taxon>Bacteria</taxon>
        <taxon>Pseudomonadati</taxon>
        <taxon>Bacteroidota</taxon>
        <taxon>Chitinophagia</taxon>
        <taxon>Chitinophagales</taxon>
        <taxon>Chitinophagaceae</taxon>
        <taxon>Sediminibacterium</taxon>
    </lineage>
</organism>
<keyword evidence="3" id="KW-0732">Signal</keyword>
<protein>
    <submittedName>
        <fullName evidence="4">Outer membrane OprD family porin</fullName>
    </submittedName>
</protein>
<dbReference type="RefSeq" id="WP_133473805.1">
    <property type="nucleotide sequence ID" value="NZ_SNWP01000010.1"/>
</dbReference>
<evidence type="ECO:0000256" key="3">
    <source>
        <dbReference type="ARBA" id="ARBA00022729"/>
    </source>
</evidence>
<comment type="similarity">
    <text evidence="1">Belongs to the outer membrane porin (Opr) (TC 1.B.25) family.</text>
</comment>
<dbReference type="Pfam" id="PF03573">
    <property type="entry name" value="OprD"/>
    <property type="match status" value="1"/>
</dbReference>